<dbReference type="SUPFAM" id="SSF53743">
    <property type="entry name" value="FucI/AraA N-terminal and middle domains"/>
    <property type="match status" value="1"/>
</dbReference>
<dbReference type="AlphaFoldDB" id="A0A0M2NFN2"/>
<accession>A0A0M2NFN2</accession>
<evidence type="ECO:0000256" key="2">
    <source>
        <dbReference type="ARBA" id="ARBA00023277"/>
    </source>
</evidence>
<dbReference type="SUPFAM" id="SSF50443">
    <property type="entry name" value="FucI/AraA C-terminal domain-like"/>
    <property type="match status" value="1"/>
</dbReference>
<dbReference type="InterPro" id="IPR009015">
    <property type="entry name" value="Fucose_isomerase_N/cen_sf"/>
</dbReference>
<protein>
    <submittedName>
        <fullName evidence="3">Putative L-arabinose isomerase</fullName>
    </submittedName>
</protein>
<dbReference type="PANTHER" id="PTHR36120:SF1">
    <property type="entry name" value="L-FUCOSE ISOMERASE C-TERMINAL DOMAIN-CONTAINING PROTEIN"/>
    <property type="match status" value="1"/>
</dbReference>
<proteinExistence type="predicted"/>
<evidence type="ECO:0000256" key="1">
    <source>
        <dbReference type="ARBA" id="ARBA00023235"/>
    </source>
</evidence>
<dbReference type="PANTHER" id="PTHR36120">
    <property type="entry name" value="FUCOSE ISOMERASE"/>
    <property type="match status" value="1"/>
</dbReference>
<dbReference type="InterPro" id="IPR004216">
    <property type="entry name" value="Fuc/Ara_isomerase_C"/>
</dbReference>
<name>A0A0M2NFN2_9FIRM</name>
<reference evidence="3 4" key="1">
    <citation type="submission" date="2015-04" db="EMBL/GenBank/DDBJ databases">
        <title>Draft genome sequence of bacteremic isolate Catabacter hongkongensis type strain HKU16T.</title>
        <authorList>
            <person name="Lau S.K."/>
            <person name="Teng J.L."/>
            <person name="Huang Y."/>
            <person name="Curreem S.O."/>
            <person name="Tsui S.K."/>
            <person name="Woo P.C."/>
        </authorList>
    </citation>
    <scope>NUCLEOTIDE SEQUENCE [LARGE SCALE GENOMIC DNA]</scope>
    <source>
        <strain evidence="3 4">HKU16</strain>
    </source>
</reference>
<sequence>MEVKIAAIGLAHPFEVGFEHAGEWLEQTAEAIEKTGVRCIRTGIVLSDYETVMCAEKQLNLLDFDVVLVCVATWSEDHHLLDLLVFRDLPMIIRALPHCETGSLCCAHQIGAVFTEIGKRYEFVYGAAECRESAQKVKQIATAYALANKMGRMKTGAIGGRVKGMTEIAYDEFAIKQKLGARVINIDEQEMTDAVCEADDSAAREVVGMLQKRGYQLSSTEQDLVESAKYYLGLRELVDKYDLNCMAVKCYTKYMGKVCLGYSLLAEEGVMCACEGDVTNSLAMQMLYELSGRPVNNTDLLSLDERDNTILYSHCGSSGFSIADGEINIAPVRLAKRGCCCLFTALPGEVTLLNFVGHGDKFRISTIGGEAVRCGMEFPGNPVKVRHRTPITQINQKIMNHGIGHHWMVGYGDYKPVIQKFCEIKEVRYIDL</sequence>
<dbReference type="STRING" id="270498.CHK_1127"/>
<dbReference type="RefSeq" id="WP_046443028.1">
    <property type="nucleotide sequence ID" value="NZ_LAYJ01000078.1"/>
</dbReference>
<dbReference type="OrthoDB" id="5838738at2"/>
<dbReference type="GO" id="GO:0016861">
    <property type="term" value="F:intramolecular oxidoreductase activity, interconverting aldoses and ketoses"/>
    <property type="evidence" value="ECO:0007669"/>
    <property type="project" value="InterPro"/>
</dbReference>
<dbReference type="GO" id="GO:0005737">
    <property type="term" value="C:cytoplasm"/>
    <property type="evidence" value="ECO:0007669"/>
    <property type="project" value="InterPro"/>
</dbReference>
<organism evidence="3 4">
    <name type="scientific">Christensenella hongkongensis</name>
    <dbReference type="NCBI Taxonomy" id="270498"/>
    <lineage>
        <taxon>Bacteria</taxon>
        <taxon>Bacillati</taxon>
        <taxon>Bacillota</taxon>
        <taxon>Clostridia</taxon>
        <taxon>Christensenellales</taxon>
        <taxon>Christensenellaceae</taxon>
        <taxon>Christensenella</taxon>
    </lineage>
</organism>
<gene>
    <name evidence="3" type="ORF">CHK_1127</name>
</gene>
<dbReference type="Proteomes" id="UP000034076">
    <property type="component" value="Unassembled WGS sequence"/>
</dbReference>
<keyword evidence="4" id="KW-1185">Reference proteome</keyword>
<dbReference type="GO" id="GO:0005996">
    <property type="term" value="P:monosaccharide metabolic process"/>
    <property type="evidence" value="ECO:0007669"/>
    <property type="project" value="InterPro"/>
</dbReference>
<evidence type="ECO:0000313" key="4">
    <source>
        <dbReference type="Proteomes" id="UP000034076"/>
    </source>
</evidence>
<keyword evidence="2" id="KW-0119">Carbohydrate metabolism</keyword>
<comment type="caution">
    <text evidence="3">The sequence shown here is derived from an EMBL/GenBank/DDBJ whole genome shotgun (WGS) entry which is preliminary data.</text>
</comment>
<evidence type="ECO:0000313" key="3">
    <source>
        <dbReference type="EMBL" id="KKI51339.1"/>
    </source>
</evidence>
<dbReference type="EMBL" id="LAYJ01000078">
    <property type="protein sequence ID" value="KKI51339.1"/>
    <property type="molecule type" value="Genomic_DNA"/>
</dbReference>
<keyword evidence="1 3" id="KW-0413">Isomerase</keyword>